<evidence type="ECO:0000256" key="2">
    <source>
        <dbReference type="ARBA" id="ARBA00023125"/>
    </source>
</evidence>
<dbReference type="GO" id="GO:0003700">
    <property type="term" value="F:DNA-binding transcription factor activity"/>
    <property type="evidence" value="ECO:0007669"/>
    <property type="project" value="InterPro"/>
</dbReference>
<keyword evidence="2" id="KW-0238">DNA-binding</keyword>
<dbReference type="PROSITE" id="PS00041">
    <property type="entry name" value="HTH_ARAC_FAMILY_1"/>
    <property type="match status" value="1"/>
</dbReference>
<dbReference type="Pfam" id="PF07883">
    <property type="entry name" value="Cupin_2"/>
    <property type="match status" value="1"/>
</dbReference>
<dbReference type="Gene3D" id="2.60.120.10">
    <property type="entry name" value="Jelly Rolls"/>
    <property type="match status" value="1"/>
</dbReference>
<dbReference type="SUPFAM" id="SSF46689">
    <property type="entry name" value="Homeodomain-like"/>
    <property type="match status" value="2"/>
</dbReference>
<dbReference type="Gene3D" id="1.10.10.60">
    <property type="entry name" value="Homeodomain-like"/>
    <property type="match status" value="2"/>
</dbReference>
<dbReference type="SMART" id="SM00342">
    <property type="entry name" value="HTH_ARAC"/>
    <property type="match status" value="1"/>
</dbReference>
<organism evidence="5 6">
    <name type="scientific">Hominiventricola filiformis</name>
    <dbReference type="NCBI Taxonomy" id="2885352"/>
    <lineage>
        <taxon>Bacteria</taxon>
        <taxon>Bacillati</taxon>
        <taxon>Bacillota</taxon>
        <taxon>Clostridia</taxon>
        <taxon>Lachnospirales</taxon>
        <taxon>Lachnospiraceae</taxon>
        <taxon>Hominiventricola</taxon>
    </lineage>
</organism>
<dbReference type="InterPro" id="IPR018062">
    <property type="entry name" value="HTH_AraC-typ_CS"/>
</dbReference>
<gene>
    <name evidence="5" type="ORF">LKD36_05365</name>
</gene>
<comment type="caution">
    <text evidence="5">The sequence shown here is derived from an EMBL/GenBank/DDBJ whole genome shotgun (WGS) entry which is preliminary data.</text>
</comment>
<dbReference type="PANTHER" id="PTHR43280:SF28">
    <property type="entry name" value="HTH-TYPE TRANSCRIPTIONAL ACTIVATOR RHAS"/>
    <property type="match status" value="1"/>
</dbReference>
<evidence type="ECO:0000256" key="3">
    <source>
        <dbReference type="ARBA" id="ARBA00023163"/>
    </source>
</evidence>
<accession>A0AAE3A8P0</accession>
<keyword evidence="6" id="KW-1185">Reference proteome</keyword>
<proteinExistence type="predicted"/>
<dbReference type="InterPro" id="IPR018060">
    <property type="entry name" value="HTH_AraC"/>
</dbReference>
<dbReference type="RefSeq" id="WP_308458984.1">
    <property type="nucleotide sequence ID" value="NZ_JAJEPS010000003.1"/>
</dbReference>
<reference evidence="5 6" key="1">
    <citation type="submission" date="2021-10" db="EMBL/GenBank/DDBJ databases">
        <title>Anaerobic single-cell dispensing facilitates the cultivation of human gut bacteria.</title>
        <authorList>
            <person name="Afrizal A."/>
        </authorList>
    </citation>
    <scope>NUCLEOTIDE SEQUENCE [LARGE SCALE GENOMIC DNA]</scope>
    <source>
        <strain evidence="5 6">CLA-AA-H276</strain>
    </source>
</reference>
<dbReference type="PROSITE" id="PS01124">
    <property type="entry name" value="HTH_ARAC_FAMILY_2"/>
    <property type="match status" value="1"/>
</dbReference>
<dbReference type="PANTHER" id="PTHR43280">
    <property type="entry name" value="ARAC-FAMILY TRANSCRIPTIONAL REGULATOR"/>
    <property type="match status" value="1"/>
</dbReference>
<dbReference type="SUPFAM" id="SSF51215">
    <property type="entry name" value="Regulatory protein AraC"/>
    <property type="match status" value="1"/>
</dbReference>
<dbReference type="PRINTS" id="PR00032">
    <property type="entry name" value="HTHARAC"/>
</dbReference>
<dbReference type="GO" id="GO:0043565">
    <property type="term" value="F:sequence-specific DNA binding"/>
    <property type="evidence" value="ECO:0007669"/>
    <property type="project" value="InterPro"/>
</dbReference>
<dbReference type="InterPro" id="IPR020449">
    <property type="entry name" value="Tscrpt_reg_AraC-type_HTH"/>
</dbReference>
<dbReference type="InterPro" id="IPR037923">
    <property type="entry name" value="HTH-like"/>
</dbReference>
<dbReference type="Pfam" id="PF12833">
    <property type="entry name" value="HTH_18"/>
    <property type="match status" value="1"/>
</dbReference>
<keyword evidence="3" id="KW-0804">Transcription</keyword>
<sequence length="295" mass="33605">MENTASAMASMEKLDHSNQAFPVSEFIDEYDASSGGIYPSHWHQEMELQIILSGSARYTVNGENYVVKEGNALYIAPNAIHQSSSLEPGTVGYNLVILPVLFTRILKNIHCEQYSLPLTMLQPSAFLISPDSKTGFSILETMRRMYYTESSNHAYELFLLQNLLGIWRSLLALFPKPASDTADSPKLLKESRMRDMLDYIHENFSQPITISQIAASASISRSECFRCFSDMSHITPMEYLNQYRMFEATRQLTTTSDPITDICYAVGFNSTSYFSKEFKKIYQMTPREYRASKKV</sequence>
<protein>
    <submittedName>
        <fullName evidence="5">AraC family transcriptional regulator</fullName>
    </submittedName>
</protein>
<evidence type="ECO:0000256" key="1">
    <source>
        <dbReference type="ARBA" id="ARBA00023015"/>
    </source>
</evidence>
<evidence type="ECO:0000313" key="6">
    <source>
        <dbReference type="Proteomes" id="UP001198220"/>
    </source>
</evidence>
<dbReference type="InterPro" id="IPR013096">
    <property type="entry name" value="Cupin_2"/>
</dbReference>
<dbReference type="InterPro" id="IPR009057">
    <property type="entry name" value="Homeodomain-like_sf"/>
</dbReference>
<evidence type="ECO:0000313" key="5">
    <source>
        <dbReference type="EMBL" id="MCC2125606.1"/>
    </source>
</evidence>
<name>A0AAE3A8P0_9FIRM</name>
<dbReference type="AlphaFoldDB" id="A0AAE3A8P0"/>
<keyword evidence="1" id="KW-0805">Transcription regulation</keyword>
<dbReference type="EMBL" id="JAJEPS010000003">
    <property type="protein sequence ID" value="MCC2125606.1"/>
    <property type="molecule type" value="Genomic_DNA"/>
</dbReference>
<feature type="domain" description="HTH araC/xylS-type" evidence="4">
    <location>
        <begin position="194"/>
        <end position="292"/>
    </location>
</feature>
<dbReference type="InterPro" id="IPR014710">
    <property type="entry name" value="RmlC-like_jellyroll"/>
</dbReference>
<evidence type="ECO:0000259" key="4">
    <source>
        <dbReference type="PROSITE" id="PS01124"/>
    </source>
</evidence>
<dbReference type="Proteomes" id="UP001198220">
    <property type="component" value="Unassembled WGS sequence"/>
</dbReference>